<dbReference type="AlphaFoldDB" id="A0A368JNN4"/>
<evidence type="ECO:0000256" key="5">
    <source>
        <dbReference type="SAM" id="SignalP"/>
    </source>
</evidence>
<name>A0A368JNN4_9BACT</name>
<dbReference type="SUPFAM" id="SSF55874">
    <property type="entry name" value="ATPase domain of HSP90 chaperone/DNA topoisomerase II/histidine kinase"/>
    <property type="match status" value="1"/>
</dbReference>
<dbReference type="Gene3D" id="3.30.450.40">
    <property type="match status" value="1"/>
</dbReference>
<dbReference type="GO" id="GO:0004673">
    <property type="term" value="F:protein histidine kinase activity"/>
    <property type="evidence" value="ECO:0007669"/>
    <property type="project" value="UniProtKB-EC"/>
</dbReference>
<dbReference type="InterPro" id="IPR036890">
    <property type="entry name" value="HATPase_C_sf"/>
</dbReference>
<evidence type="ECO:0000256" key="3">
    <source>
        <dbReference type="SAM" id="Coils"/>
    </source>
</evidence>
<keyword evidence="8" id="KW-1185">Reference proteome</keyword>
<dbReference type="EC" id="2.7.13.3" evidence="2"/>
<dbReference type="RefSeq" id="WP_114407902.1">
    <property type="nucleotide sequence ID" value="NZ_QOWE01000017.1"/>
</dbReference>
<dbReference type="EMBL" id="QOWE01000017">
    <property type="protein sequence ID" value="RCR67771.1"/>
    <property type="molecule type" value="Genomic_DNA"/>
</dbReference>
<sequence>MSRFGSCLCWIALFMLVNAVMAVGQSGGADEGVPPTRIYLPDQYNANGQNFAITQDQRGVIYVGNFAGVLEYDGLNWRTIPTTNITKVSALLRAKNGTIYVGANGEFGVLKADSTGTLGFVSLSQRVKSRFAEVLSVLEMPDGIYFITQNRVFRWNGKTVNEWAVEQAVLSAFEVNQSLYLFRKQSGLSVFRNGSITPVSQSGNVPLLFDLLDILPLSNDKSLIITSNQGLFQLSNNTIDVFSSPVNAFLSAHQATSGVVLSDRSLAISTLRGGILILDLNGQLKQAIRGIEGLTDQLVNAMFTDREGNVWLALNNGLAQMEVPSQLTLFGTSSRLTGEIMDIRRVGGTVYLAAVNGLFQLTNSVVRPVPGLNMSCFSLAEAAGSLFVATSKGVYQLTGNQKQVLTQSYALSLSASAKDPSRLYVGTENGVGMLTVFRGKPASYRPIPGFSERVVGIHEDQTGTVWLETLTAGLHRLVATANGVQVVESQQGLSTLFYNRVAVTTQGVLVFNEKGIFRYNAQQNRFAAYNPFGTDKPGTAYWKNNLMEDRSGNIWTVEGDKKRVTLYQKQGNGFKEFTTPFLPISTSPVNVIYLDQQGLVWFGGRDGVIRYNAGIARKYALPYQALIRKVQTLDEKNRFSDVSFEYSAASFPIAKGLNFQYRLENYDKAWSDWTPESKKEYTNLPPGNYVFRVRARNIYETPSREATYSFRVFPPWYGRWWVITLFVLAAGLLIYLLVRWRLKVLMREKQALETLIQERTEEVVSQKSELEKQSEELAIKNDQLEKIDLIVQSINAEIDFANLFQTILTKFSVIRNMTSASFLVYDKPTNSYHFKALRSNLELAHVASVGLTREQAENRYLSQTVEIFEDIYLKNDVYYEPLNSPIDDLDTPKSLITIVIENKGHIEGFITLENTTRSGAFDQRDINMIGNLREHLIAAFIKTRLLENLENTLHDLRNTQHELIRQERLASVGQLTKGIVDRILNPLNYVSNFSQLSEEIIHEFTDRLKKEQDVLSADVRDDIMDDLDVLKMNLAKIQEHSASTTRILKDMQVLLREKSRDFQDTDLNQFVETKARIALHEMKGDYPDFAINLVLNLDKKPVRTSLLPNEFGQVVQNIVSNSYYTLFEKSKLTKDFMPEVRIVTSRVDDQVILRIRDNGKGIPQREIANLFNPFFTTKPTSKGTGLGLFMTKDIVQLHRGKIEISSKEGEYTEIQMTLPVLGD</sequence>
<organism evidence="7 8">
    <name type="scientific">Larkinella punicea</name>
    <dbReference type="NCBI Taxonomy" id="2315727"/>
    <lineage>
        <taxon>Bacteria</taxon>
        <taxon>Pseudomonadati</taxon>
        <taxon>Bacteroidota</taxon>
        <taxon>Cytophagia</taxon>
        <taxon>Cytophagales</taxon>
        <taxon>Spirosomataceae</taxon>
        <taxon>Larkinella</taxon>
    </lineage>
</organism>
<dbReference type="PANTHER" id="PTHR43065:SF42">
    <property type="entry name" value="TWO-COMPONENT SENSOR PPRA"/>
    <property type="match status" value="1"/>
</dbReference>
<feature type="chain" id="PRO_5016760916" description="histidine kinase" evidence="5">
    <location>
        <begin position="23"/>
        <end position="1223"/>
    </location>
</feature>
<protein>
    <recommendedName>
        <fullName evidence="2">histidine kinase</fullName>
        <ecNumber evidence="2">2.7.13.3</ecNumber>
    </recommendedName>
</protein>
<feature type="transmembrane region" description="Helical" evidence="4">
    <location>
        <begin position="720"/>
        <end position="738"/>
    </location>
</feature>
<evidence type="ECO:0000313" key="7">
    <source>
        <dbReference type="EMBL" id="RCR67771.1"/>
    </source>
</evidence>
<evidence type="ECO:0000256" key="1">
    <source>
        <dbReference type="ARBA" id="ARBA00000085"/>
    </source>
</evidence>
<keyword evidence="5" id="KW-0732">Signal</keyword>
<dbReference type="SMART" id="SM00387">
    <property type="entry name" value="HATPase_c"/>
    <property type="match status" value="1"/>
</dbReference>
<comment type="catalytic activity">
    <reaction evidence="1">
        <text>ATP + protein L-histidine = ADP + protein N-phospho-L-histidine.</text>
        <dbReference type="EC" id="2.7.13.3"/>
    </reaction>
</comment>
<dbReference type="PROSITE" id="PS50109">
    <property type="entry name" value="HIS_KIN"/>
    <property type="match status" value="1"/>
</dbReference>
<dbReference type="Gene3D" id="2.60.40.10">
    <property type="entry name" value="Immunoglobulins"/>
    <property type="match status" value="1"/>
</dbReference>
<dbReference type="PANTHER" id="PTHR43065">
    <property type="entry name" value="SENSOR HISTIDINE KINASE"/>
    <property type="match status" value="1"/>
</dbReference>
<evidence type="ECO:0000256" key="4">
    <source>
        <dbReference type="SAM" id="Phobius"/>
    </source>
</evidence>
<feature type="signal peptide" evidence="5">
    <location>
        <begin position="1"/>
        <end position="22"/>
    </location>
</feature>
<dbReference type="InterPro" id="IPR015943">
    <property type="entry name" value="WD40/YVTN_repeat-like_dom_sf"/>
</dbReference>
<proteinExistence type="predicted"/>
<evidence type="ECO:0000256" key="2">
    <source>
        <dbReference type="ARBA" id="ARBA00012438"/>
    </source>
</evidence>
<dbReference type="SUPFAM" id="SSF63829">
    <property type="entry name" value="Calcium-dependent phosphotriesterase"/>
    <property type="match status" value="2"/>
</dbReference>
<gene>
    <name evidence="7" type="ORF">DUE52_20445</name>
</gene>
<dbReference type="Gene3D" id="3.30.565.10">
    <property type="entry name" value="Histidine kinase-like ATPase, C-terminal domain"/>
    <property type="match status" value="1"/>
</dbReference>
<dbReference type="Pfam" id="PF02518">
    <property type="entry name" value="HATPase_c"/>
    <property type="match status" value="1"/>
</dbReference>
<dbReference type="InterPro" id="IPR013783">
    <property type="entry name" value="Ig-like_fold"/>
</dbReference>
<comment type="caution">
    <text evidence="7">The sequence shown here is derived from an EMBL/GenBank/DDBJ whole genome shotgun (WGS) entry which is preliminary data.</text>
</comment>
<dbReference type="Pfam" id="PF07495">
    <property type="entry name" value="Y_Y_Y"/>
    <property type="match status" value="1"/>
</dbReference>
<evidence type="ECO:0000313" key="8">
    <source>
        <dbReference type="Proteomes" id="UP000253383"/>
    </source>
</evidence>
<keyword evidence="4" id="KW-0812">Transmembrane</keyword>
<dbReference type="InterPro" id="IPR004358">
    <property type="entry name" value="Sig_transdc_His_kin-like_C"/>
</dbReference>
<keyword evidence="4" id="KW-0472">Membrane</keyword>
<accession>A0A368JNN4</accession>
<dbReference type="Proteomes" id="UP000253383">
    <property type="component" value="Unassembled WGS sequence"/>
</dbReference>
<dbReference type="InterPro" id="IPR003594">
    <property type="entry name" value="HATPase_dom"/>
</dbReference>
<dbReference type="SUPFAM" id="SSF55781">
    <property type="entry name" value="GAF domain-like"/>
    <property type="match status" value="1"/>
</dbReference>
<keyword evidence="3" id="KW-0175">Coiled coil</keyword>
<dbReference type="Gene3D" id="1.10.287.130">
    <property type="match status" value="1"/>
</dbReference>
<reference evidence="7 8" key="1">
    <citation type="submission" date="2018-07" db="EMBL/GenBank/DDBJ databases">
        <title>Genome analysis of Larkinella rosea.</title>
        <authorList>
            <person name="Zhou Z."/>
            <person name="Wang G."/>
        </authorList>
    </citation>
    <scope>NUCLEOTIDE SEQUENCE [LARGE SCALE GENOMIC DNA]</scope>
    <source>
        <strain evidence="8">zzj9</strain>
    </source>
</reference>
<feature type="coiled-coil region" evidence="3">
    <location>
        <begin position="742"/>
        <end position="787"/>
    </location>
</feature>
<dbReference type="OrthoDB" id="9806995at2"/>
<dbReference type="InterPro" id="IPR011123">
    <property type="entry name" value="Y_Y_Y"/>
</dbReference>
<keyword evidence="4" id="KW-1133">Transmembrane helix</keyword>
<dbReference type="PRINTS" id="PR00344">
    <property type="entry name" value="BCTRLSENSOR"/>
</dbReference>
<dbReference type="InterPro" id="IPR005467">
    <property type="entry name" value="His_kinase_dom"/>
</dbReference>
<dbReference type="CDD" id="cd00075">
    <property type="entry name" value="HATPase"/>
    <property type="match status" value="1"/>
</dbReference>
<feature type="domain" description="Histidine kinase" evidence="6">
    <location>
        <begin position="978"/>
        <end position="1222"/>
    </location>
</feature>
<dbReference type="InterPro" id="IPR029016">
    <property type="entry name" value="GAF-like_dom_sf"/>
</dbReference>
<evidence type="ECO:0000259" key="6">
    <source>
        <dbReference type="PROSITE" id="PS50109"/>
    </source>
</evidence>
<dbReference type="Gene3D" id="2.130.10.10">
    <property type="entry name" value="YVTN repeat-like/Quinoprotein amine dehydrogenase"/>
    <property type="match status" value="2"/>
</dbReference>